<feature type="chain" id="PRO_5036837152" evidence="1">
    <location>
        <begin position="21"/>
        <end position="456"/>
    </location>
</feature>
<dbReference type="Proteomes" id="UP000704068">
    <property type="component" value="Unassembled WGS sequence"/>
</dbReference>
<evidence type="ECO:0000259" key="2">
    <source>
        <dbReference type="Pfam" id="PF02129"/>
    </source>
</evidence>
<accession>A0A929RWM0</accession>
<dbReference type="RefSeq" id="WP_303763078.1">
    <property type="nucleotide sequence ID" value="NZ_JABZGR010000004.1"/>
</dbReference>
<proteinExistence type="predicted"/>
<comment type="caution">
    <text evidence="3">The sequence shown here is derived from an EMBL/GenBank/DDBJ whole genome shotgun (WGS) entry which is preliminary data.</text>
</comment>
<dbReference type="SUPFAM" id="SSF53474">
    <property type="entry name" value="alpha/beta-Hydrolases"/>
    <property type="match status" value="1"/>
</dbReference>
<sequence>MLKKILWFLCLPFFVTTAAAQGLTGAWSGKLSVQGMQLTLVLHVSKDAAGKDVCTLDSPDQSVRGMLAEVNLITDDSLSISVPMIGAAYAGKLEGGVLKGVFRQVGYAFPLNLERGEAPIYRPQEPSPPYPYETKEVTFTNPAAGATLSGTLCYPQATGGKRKVPVVLMVSGSGQQNRDEEIFDHKPFLVIADCLAQMGIASLRYDDRGTGKSTGDASRSTMFDNAADALAGLQYLRSQSDFGPVGILGHSEGGCIAFILAAQGKADFIVSLAGSGVKGDSLLAEQLRAALEGQGPQAEMDAYYKAMKAVYAYKASHPQVDNPDEVVNNILQQTQTRLNVGQKSSMIDFLKSDNPWLQSFISTDMADYVRQTRCPVMAVNGEKDVQVAAKPNLDAFRRLLPANKLNLIREYAGLNHLFQHCTTGKPTEYRQIDETISFEVVQDIIDWIKSLPAPKK</sequence>
<protein>
    <submittedName>
        <fullName evidence="3">Alpha/beta hydrolase</fullName>
    </submittedName>
</protein>
<dbReference type="InterPro" id="IPR053145">
    <property type="entry name" value="AB_hydrolase_Est10"/>
</dbReference>
<evidence type="ECO:0000256" key="1">
    <source>
        <dbReference type="SAM" id="SignalP"/>
    </source>
</evidence>
<dbReference type="Pfam" id="PF02129">
    <property type="entry name" value="Peptidase_S15"/>
    <property type="match status" value="1"/>
</dbReference>
<dbReference type="PANTHER" id="PTHR43265">
    <property type="entry name" value="ESTERASE ESTD"/>
    <property type="match status" value="1"/>
</dbReference>
<dbReference type="InterPro" id="IPR000383">
    <property type="entry name" value="Xaa-Pro-like_dom"/>
</dbReference>
<dbReference type="Gene3D" id="3.40.50.1820">
    <property type="entry name" value="alpha/beta hydrolase"/>
    <property type="match status" value="1"/>
</dbReference>
<dbReference type="PANTHER" id="PTHR43265:SF1">
    <property type="entry name" value="ESTERASE ESTD"/>
    <property type="match status" value="1"/>
</dbReference>
<keyword evidence="3" id="KW-0378">Hydrolase</keyword>
<dbReference type="AlphaFoldDB" id="A0A929RWM0"/>
<gene>
    <name evidence="3" type="ORF">HXK21_02470</name>
</gene>
<evidence type="ECO:0000313" key="4">
    <source>
        <dbReference type="Proteomes" id="UP000704068"/>
    </source>
</evidence>
<evidence type="ECO:0000313" key="3">
    <source>
        <dbReference type="EMBL" id="MBF0969894.1"/>
    </source>
</evidence>
<dbReference type="EMBL" id="JABZGR010000004">
    <property type="protein sequence ID" value="MBF0969894.1"/>
    <property type="molecule type" value="Genomic_DNA"/>
</dbReference>
<dbReference type="GO" id="GO:0052689">
    <property type="term" value="F:carboxylic ester hydrolase activity"/>
    <property type="evidence" value="ECO:0007669"/>
    <property type="project" value="TreeGrafter"/>
</dbReference>
<feature type="domain" description="Xaa-Pro dipeptidyl-peptidase-like" evidence="2">
    <location>
        <begin position="145"/>
        <end position="404"/>
    </location>
</feature>
<name>A0A929RWM0_9BACT</name>
<feature type="signal peptide" evidence="1">
    <location>
        <begin position="1"/>
        <end position="20"/>
    </location>
</feature>
<keyword evidence="1" id="KW-0732">Signal</keyword>
<organism evidence="3 4">
    <name type="scientific">Alloprevotella tannerae</name>
    <dbReference type="NCBI Taxonomy" id="76122"/>
    <lineage>
        <taxon>Bacteria</taxon>
        <taxon>Pseudomonadati</taxon>
        <taxon>Bacteroidota</taxon>
        <taxon>Bacteroidia</taxon>
        <taxon>Bacteroidales</taxon>
        <taxon>Prevotellaceae</taxon>
        <taxon>Alloprevotella</taxon>
    </lineage>
</organism>
<reference evidence="3" key="1">
    <citation type="submission" date="2020-04" db="EMBL/GenBank/DDBJ databases">
        <title>Deep metagenomics examines the oral microbiome during advanced dental caries in children, revealing novel taxa and co-occurrences with host molecules.</title>
        <authorList>
            <person name="Baker J.L."/>
            <person name="Morton J.T."/>
            <person name="Dinis M."/>
            <person name="Alvarez R."/>
            <person name="Tran N.C."/>
            <person name="Knight R."/>
            <person name="Edlund A."/>
        </authorList>
    </citation>
    <scope>NUCLEOTIDE SEQUENCE</scope>
    <source>
        <strain evidence="3">JCVI_34_bin.1</strain>
    </source>
</reference>
<dbReference type="InterPro" id="IPR029058">
    <property type="entry name" value="AB_hydrolase_fold"/>
</dbReference>